<evidence type="ECO:0000256" key="2">
    <source>
        <dbReference type="ARBA" id="ARBA00010663"/>
    </source>
</evidence>
<evidence type="ECO:0000256" key="6">
    <source>
        <dbReference type="ARBA" id="ARBA00023136"/>
    </source>
</evidence>
<comment type="subcellular location">
    <subcellularLocation>
        <location evidence="1">Membrane</location>
        <topology evidence="1">Multi-pass membrane protein</topology>
    </subcellularLocation>
</comment>
<keyword evidence="3 9" id="KW-0812">Transmembrane</keyword>
<dbReference type="PANTHER" id="PTHR24238">
    <property type="entry name" value="G-PROTEIN COUPLED RECEPTOR"/>
    <property type="match status" value="1"/>
</dbReference>
<keyword evidence="5" id="KW-0297">G-protein coupled receptor</keyword>
<organism evidence="11 12">
    <name type="scientific">Caerostris darwini</name>
    <dbReference type="NCBI Taxonomy" id="1538125"/>
    <lineage>
        <taxon>Eukaryota</taxon>
        <taxon>Metazoa</taxon>
        <taxon>Ecdysozoa</taxon>
        <taxon>Arthropoda</taxon>
        <taxon>Chelicerata</taxon>
        <taxon>Arachnida</taxon>
        <taxon>Araneae</taxon>
        <taxon>Araneomorphae</taxon>
        <taxon>Entelegynae</taxon>
        <taxon>Araneoidea</taxon>
        <taxon>Araneidae</taxon>
        <taxon>Caerostris</taxon>
    </lineage>
</organism>
<gene>
    <name evidence="11" type="primary">cckar</name>
    <name evidence="11" type="ORF">CDAR_258961</name>
</gene>
<dbReference type="SUPFAM" id="SSF81321">
    <property type="entry name" value="Family A G protein-coupled receptor-like"/>
    <property type="match status" value="1"/>
</dbReference>
<evidence type="ECO:0000313" key="11">
    <source>
        <dbReference type="EMBL" id="GIX99199.1"/>
    </source>
</evidence>
<comment type="caution">
    <text evidence="11">The sequence shown here is derived from an EMBL/GenBank/DDBJ whole genome shotgun (WGS) entry which is preliminary data.</text>
</comment>
<dbReference type="GO" id="GO:0005886">
    <property type="term" value="C:plasma membrane"/>
    <property type="evidence" value="ECO:0007669"/>
    <property type="project" value="TreeGrafter"/>
</dbReference>
<dbReference type="InterPro" id="IPR000276">
    <property type="entry name" value="GPCR_Rhodpsn"/>
</dbReference>
<evidence type="ECO:0000256" key="8">
    <source>
        <dbReference type="ARBA" id="ARBA00023224"/>
    </source>
</evidence>
<keyword evidence="4 9" id="KW-1133">Transmembrane helix</keyword>
<keyword evidence="12" id="KW-1185">Reference proteome</keyword>
<dbReference type="PRINTS" id="PR00237">
    <property type="entry name" value="GPCRRHODOPSN"/>
</dbReference>
<dbReference type="PANTHER" id="PTHR24238:SF46">
    <property type="entry name" value="GASTRIN_CHOLECYSTOKININ TYPE B RECEPTOR"/>
    <property type="match status" value="1"/>
</dbReference>
<reference evidence="11 12" key="1">
    <citation type="submission" date="2021-06" db="EMBL/GenBank/DDBJ databases">
        <title>Caerostris darwini draft genome.</title>
        <authorList>
            <person name="Kono N."/>
            <person name="Arakawa K."/>
        </authorList>
    </citation>
    <scope>NUCLEOTIDE SEQUENCE [LARGE SCALE GENOMIC DNA]</scope>
</reference>
<evidence type="ECO:0000313" key="12">
    <source>
        <dbReference type="Proteomes" id="UP001054837"/>
    </source>
</evidence>
<comment type="similarity">
    <text evidence="2">Belongs to the G-protein coupled receptor 1 family.</text>
</comment>
<evidence type="ECO:0000256" key="1">
    <source>
        <dbReference type="ARBA" id="ARBA00004141"/>
    </source>
</evidence>
<protein>
    <submittedName>
        <fullName evidence="11">Cholecystokinin receptor</fullName>
    </submittedName>
</protein>
<evidence type="ECO:0000256" key="3">
    <source>
        <dbReference type="ARBA" id="ARBA00022692"/>
    </source>
</evidence>
<dbReference type="AlphaFoldDB" id="A0AAV4PRB2"/>
<feature type="transmembrane region" description="Helical" evidence="9">
    <location>
        <begin position="89"/>
        <end position="114"/>
    </location>
</feature>
<feature type="domain" description="G-protein coupled receptors family 1 profile" evidence="10">
    <location>
        <begin position="68"/>
        <end position="139"/>
    </location>
</feature>
<dbReference type="EMBL" id="BPLQ01003277">
    <property type="protein sequence ID" value="GIX99199.1"/>
    <property type="molecule type" value="Genomic_DNA"/>
</dbReference>
<evidence type="ECO:0000256" key="4">
    <source>
        <dbReference type="ARBA" id="ARBA00022989"/>
    </source>
</evidence>
<dbReference type="Gene3D" id="1.20.1070.10">
    <property type="entry name" value="Rhodopsin 7-helix transmembrane proteins"/>
    <property type="match status" value="1"/>
</dbReference>
<evidence type="ECO:0000256" key="5">
    <source>
        <dbReference type="ARBA" id="ARBA00023040"/>
    </source>
</evidence>
<evidence type="ECO:0000259" key="10">
    <source>
        <dbReference type="PROSITE" id="PS50262"/>
    </source>
</evidence>
<evidence type="ECO:0000256" key="7">
    <source>
        <dbReference type="ARBA" id="ARBA00023170"/>
    </source>
</evidence>
<sequence length="139" mass="15827">MEFTNFTEEKGTIFDFESTMVNITDSMYPIYFNNTVSNRNRPKTSTLPSDAPLIICLYSTIFILSVVGNALVILTLAQNKRMRTVTNVFLLNLAISDLLLGVFCMPFTLIGSLLRNFIFGEVMCRMINYFQGRTIQIIL</sequence>
<keyword evidence="7 11" id="KW-0675">Receptor</keyword>
<evidence type="ECO:0000256" key="9">
    <source>
        <dbReference type="SAM" id="Phobius"/>
    </source>
</evidence>
<dbReference type="GO" id="GO:0008188">
    <property type="term" value="F:neuropeptide receptor activity"/>
    <property type="evidence" value="ECO:0007669"/>
    <property type="project" value="TreeGrafter"/>
</dbReference>
<dbReference type="InterPro" id="IPR017452">
    <property type="entry name" value="GPCR_Rhodpsn_7TM"/>
</dbReference>
<dbReference type="PROSITE" id="PS50262">
    <property type="entry name" value="G_PROTEIN_RECEP_F1_2"/>
    <property type="match status" value="1"/>
</dbReference>
<feature type="transmembrane region" description="Helical" evidence="9">
    <location>
        <begin position="51"/>
        <end position="77"/>
    </location>
</feature>
<name>A0AAV4PRB2_9ARAC</name>
<dbReference type="Proteomes" id="UP001054837">
    <property type="component" value="Unassembled WGS sequence"/>
</dbReference>
<keyword evidence="8" id="KW-0807">Transducer</keyword>
<proteinExistence type="inferred from homology"/>
<dbReference type="Pfam" id="PF00001">
    <property type="entry name" value="7tm_1"/>
    <property type="match status" value="1"/>
</dbReference>
<accession>A0AAV4PRB2</accession>
<keyword evidence="6 9" id="KW-0472">Membrane</keyword>